<dbReference type="Pfam" id="PF24681">
    <property type="entry name" value="Kelch_KLHDC2_KLHL20_DRC7"/>
    <property type="match status" value="1"/>
</dbReference>
<dbReference type="InterPro" id="IPR015915">
    <property type="entry name" value="Kelch-typ_b-propeller"/>
</dbReference>
<feature type="compositionally biased region" description="Low complexity" evidence="3">
    <location>
        <begin position="155"/>
        <end position="165"/>
    </location>
</feature>
<keyword evidence="5" id="KW-1185">Reference proteome</keyword>
<dbReference type="SUPFAM" id="SSF117281">
    <property type="entry name" value="Kelch motif"/>
    <property type="match status" value="1"/>
</dbReference>
<organism evidence="5">
    <name type="scientific">Volvox carteri f. nagariensis</name>
    <dbReference type="NCBI Taxonomy" id="3068"/>
    <lineage>
        <taxon>Eukaryota</taxon>
        <taxon>Viridiplantae</taxon>
        <taxon>Chlorophyta</taxon>
        <taxon>core chlorophytes</taxon>
        <taxon>Chlorophyceae</taxon>
        <taxon>CS clade</taxon>
        <taxon>Chlamydomonadales</taxon>
        <taxon>Volvocaceae</taxon>
        <taxon>Volvox</taxon>
    </lineage>
</organism>
<keyword evidence="1" id="KW-0880">Kelch repeat</keyword>
<dbReference type="InParanoid" id="D8U0D2"/>
<evidence type="ECO:0000313" key="4">
    <source>
        <dbReference type="EMBL" id="EFJ46921.1"/>
    </source>
</evidence>
<sequence length="655" mass="72892">VTDWRATVIRCHILNDLQYGMWERIQEHEFDVDEEEVFRQQERPCPRESHAAAPWGRGDSMIVFGGLGERSYNDLFILDRVYDDDEGHNHDAVGPAGPSSGPSRPAAAVQSTTAAAATARGAASMANEATSGNSTGLSQHPQHQKQAGSRRRTEPWLGPGEEPGPYRWQWRIPRVAGRAPAARRGHTATRCGRHGELLAVYGGSLSLGMDPNDTLVILGPYTATTAAGSDDDDHGLEAQDEYEYEYEYEWYRPTLQGPNPGSRCYHGACASEDGLRLFLFGGISERNSIAQLTVIDLASWTVEYPVTTGSPPSPRFGCSMVVYGNRLWVIGGGNGGHRVESGVDLDDIFTLDLTSMKWTQLTTVNRPHDEKVLGRCHSSTLVGSKLVLFGGSLELGNDIAWLDLDRGVWGRPVVQGQRPGMRMCASLVRCGSDLLVYGGWRYSCGEMGDLHRLRLLVTGHELKEACGSTNVAAMQYDNGAFDPSGPIPSPSLLATFPPWDAIDILYEFMSARIAELYLMMREALEWESTGVRVPVALSEDIEYSLNECKELRSLCRWLNGDEDVPWHDMPWIDDEDDAPDWHFQVNNEGDEEEHHVVEDEGEKEYHEEEGEEDAGGEEDEEEEDEEEEDEEEEDEEEEDEEEDNWDDDAMEGQGG</sequence>
<evidence type="ECO:0000256" key="3">
    <source>
        <dbReference type="SAM" id="MobiDB-lite"/>
    </source>
</evidence>
<dbReference type="OrthoDB" id="3219396at2759"/>
<dbReference type="STRING" id="3068.D8U0D2"/>
<proteinExistence type="predicted"/>
<feature type="compositionally biased region" description="Polar residues" evidence="3">
    <location>
        <begin position="127"/>
        <end position="147"/>
    </location>
</feature>
<evidence type="ECO:0000256" key="2">
    <source>
        <dbReference type="ARBA" id="ARBA00022737"/>
    </source>
</evidence>
<feature type="compositionally biased region" description="Basic and acidic residues" evidence="3">
    <location>
        <begin position="592"/>
        <end position="606"/>
    </location>
</feature>
<evidence type="ECO:0000313" key="5">
    <source>
        <dbReference type="Proteomes" id="UP000001058"/>
    </source>
</evidence>
<dbReference type="PANTHER" id="PTHR46093:SF3">
    <property type="entry name" value="ACYL-COA-BINDING DOMAIN-CONTAINING PROTEIN 4"/>
    <property type="match status" value="1"/>
</dbReference>
<reference evidence="4 5" key="1">
    <citation type="journal article" date="2010" name="Science">
        <title>Genomic analysis of organismal complexity in the multicellular green alga Volvox carteri.</title>
        <authorList>
            <person name="Prochnik S.E."/>
            <person name="Umen J."/>
            <person name="Nedelcu A.M."/>
            <person name="Hallmann A."/>
            <person name="Miller S.M."/>
            <person name="Nishii I."/>
            <person name="Ferris P."/>
            <person name="Kuo A."/>
            <person name="Mitros T."/>
            <person name="Fritz-Laylin L.K."/>
            <person name="Hellsten U."/>
            <person name="Chapman J."/>
            <person name="Simakov O."/>
            <person name="Rensing S.A."/>
            <person name="Terry A."/>
            <person name="Pangilinan J."/>
            <person name="Kapitonov V."/>
            <person name="Jurka J."/>
            <person name="Salamov A."/>
            <person name="Shapiro H."/>
            <person name="Schmutz J."/>
            <person name="Grimwood J."/>
            <person name="Lindquist E."/>
            <person name="Lucas S."/>
            <person name="Grigoriev I.V."/>
            <person name="Schmitt R."/>
            <person name="Kirk D."/>
            <person name="Rokhsar D.S."/>
        </authorList>
    </citation>
    <scope>NUCLEOTIDE SEQUENCE [LARGE SCALE GENOMIC DNA]</scope>
    <source>
        <strain evidence="5">f. Nagariensis / Eve</strain>
    </source>
</reference>
<dbReference type="AlphaFoldDB" id="D8U0D2"/>
<dbReference type="PANTHER" id="PTHR46093">
    <property type="entry name" value="ACYL-COA-BINDING DOMAIN-CONTAINING PROTEIN 5"/>
    <property type="match status" value="1"/>
</dbReference>
<keyword evidence="2" id="KW-0677">Repeat</keyword>
<feature type="region of interest" description="Disordered" evidence="3">
    <location>
        <begin position="87"/>
        <end position="165"/>
    </location>
</feature>
<evidence type="ECO:0000256" key="1">
    <source>
        <dbReference type="ARBA" id="ARBA00022441"/>
    </source>
</evidence>
<name>D8U0D2_VOLCA</name>
<feature type="compositionally biased region" description="Low complexity" evidence="3">
    <location>
        <begin position="94"/>
        <end position="126"/>
    </location>
</feature>
<dbReference type="RefSeq" id="XP_002952130.1">
    <property type="nucleotide sequence ID" value="XM_002952084.1"/>
</dbReference>
<dbReference type="KEGG" id="vcn:VOLCADRAFT_118041"/>
<protein>
    <submittedName>
        <fullName evidence="4">Uncharacterized protein</fullName>
    </submittedName>
</protein>
<feature type="region of interest" description="Disordered" evidence="3">
    <location>
        <begin position="568"/>
        <end position="655"/>
    </location>
</feature>
<dbReference type="eggNOG" id="KOG0379">
    <property type="taxonomic scope" value="Eukaryota"/>
</dbReference>
<dbReference type="GeneID" id="9628302"/>
<dbReference type="EMBL" id="GL378348">
    <property type="protein sequence ID" value="EFJ46921.1"/>
    <property type="molecule type" value="Genomic_DNA"/>
</dbReference>
<dbReference type="Gene3D" id="2.120.10.80">
    <property type="entry name" value="Kelch-type beta propeller"/>
    <property type="match status" value="2"/>
</dbReference>
<feature type="non-terminal residue" evidence="4">
    <location>
        <position position="1"/>
    </location>
</feature>
<feature type="compositionally biased region" description="Acidic residues" evidence="3">
    <location>
        <begin position="607"/>
        <end position="655"/>
    </location>
</feature>
<accession>D8U0D2</accession>
<dbReference type="Proteomes" id="UP000001058">
    <property type="component" value="Unassembled WGS sequence"/>
</dbReference>
<gene>
    <name evidence="4" type="ORF">VOLCADRAFT_118041</name>
</gene>